<dbReference type="AlphaFoldDB" id="K8ECC2"/>
<accession>K8ECC2</accession>
<name>K8ECC2_9CHLO</name>
<reference evidence="2 3" key="1">
    <citation type="submission" date="2011-10" db="EMBL/GenBank/DDBJ databases">
        <authorList>
            <person name="Genoscope - CEA"/>
        </authorList>
    </citation>
    <scope>NUCLEOTIDE SEQUENCE [LARGE SCALE GENOMIC DNA]</scope>
    <source>
        <strain evidence="2 3">RCC 1105</strain>
    </source>
</reference>
<evidence type="ECO:0000313" key="3">
    <source>
        <dbReference type="Proteomes" id="UP000198341"/>
    </source>
</evidence>
<keyword evidence="1" id="KW-0732">Signal</keyword>
<evidence type="ECO:0000313" key="2">
    <source>
        <dbReference type="EMBL" id="CCO15652.1"/>
    </source>
</evidence>
<sequence length="710" mass="80662">MLQRKHLFLLFLFSFVIFLSEHVQSNDDENDFDWVSDEFAEREKQNDDDAQFSFKDPTVIVGNRGVHSDDVLKYPLSKTSKRKDKLQVSECRACDVSGLKVGCDQAKYIKPCGIEGSYALKSSYLEHRAEECGGGGRNTKIPLMASFVRDVRATATEYALVLDGTRRFLIEAFCVRGRTNDCRRFPRHARCPKEIVESGTGMCAYGRLLNQHEGTFTDEDLDSFGEEAAEAVVATIHWELPDFRACKDLEVNKKRDAKANKLRNLYDKPYEGRSIEAPIQVETTVGFERKEKMFLKFTVQKDVENAEYNVEHKISPSQVEKILNARCPATLALIADAFHEIGPEWRKKNAFRKTKMDDTPEYVTKEAQKLWAKLGKKTHEKAMKAKKDRDRKIDKSGMTQEVKDELGHDWWKQIAKGAPSRKTVYWQDSHPVFEFGSSTYLEPPERHILRMVIAGVPRRIRASGEQRTPYGTLFVATRDNRDTSLSEEYQAALLRSASKCLRETNLRIIEINPIHRKSHATDDVVFPLEPPVDWIEKASVYEKTASGGVRTEIDGDRNTYRGGQNVDLDWEGYSIDGGSHLGWSSVSILLTSDITGKNISSEEVRAMYGATETEYERTEEFKDKRGNRRSRAVKLRCSPPRYQSLAPCLGYAEKPSVFRVLDKNKGHDLLLKHERVDVKTAEAMGKICRLGDGESAKYTVAKQIGCAGCE</sequence>
<dbReference type="EMBL" id="FO082276">
    <property type="protein sequence ID" value="CCO15652.1"/>
    <property type="molecule type" value="Genomic_DNA"/>
</dbReference>
<proteinExistence type="predicted"/>
<dbReference type="RefSeq" id="XP_007514215.1">
    <property type="nucleotide sequence ID" value="XM_007514153.1"/>
</dbReference>
<dbReference type="GeneID" id="19016832"/>
<evidence type="ECO:0000256" key="1">
    <source>
        <dbReference type="SAM" id="SignalP"/>
    </source>
</evidence>
<protein>
    <submittedName>
        <fullName evidence="2">Uncharacterized protein</fullName>
    </submittedName>
</protein>
<gene>
    <name evidence="2" type="ORF">Bathy03g02950</name>
</gene>
<keyword evidence="3" id="KW-1185">Reference proteome</keyword>
<organism evidence="2 3">
    <name type="scientific">Bathycoccus prasinos</name>
    <dbReference type="NCBI Taxonomy" id="41875"/>
    <lineage>
        <taxon>Eukaryota</taxon>
        <taxon>Viridiplantae</taxon>
        <taxon>Chlorophyta</taxon>
        <taxon>Mamiellophyceae</taxon>
        <taxon>Mamiellales</taxon>
        <taxon>Bathycoccaceae</taxon>
        <taxon>Bathycoccus</taxon>
    </lineage>
</organism>
<dbReference type="KEGG" id="bpg:Bathy03g02950"/>
<feature type="chain" id="PRO_5003917216" evidence="1">
    <location>
        <begin position="26"/>
        <end position="710"/>
    </location>
</feature>
<dbReference type="Proteomes" id="UP000198341">
    <property type="component" value="Chromosome 3"/>
</dbReference>
<feature type="signal peptide" evidence="1">
    <location>
        <begin position="1"/>
        <end position="25"/>
    </location>
</feature>